<dbReference type="Proteomes" id="UP000247586">
    <property type="component" value="Chromosome"/>
</dbReference>
<dbReference type="GeneID" id="36834488"/>
<dbReference type="AlphaFoldDB" id="A0A2U9ISH6"/>
<sequence length="97" mass="11390">MEPFYFKSYDRVVGIARDVSELEKEMSRLTREDPACVEYHLREGHIVAWLNYLGERGLAEILKGVASPREALSRIVEFRAIPRRDNRSRRRAKKTNI</sequence>
<dbReference type="KEGG" id="mhk:DFR87_04060"/>
<evidence type="ECO:0000313" key="1">
    <source>
        <dbReference type="EMBL" id="AWR99000.1"/>
    </source>
</evidence>
<dbReference type="STRING" id="1293036.GCA_001315825_01262"/>
<gene>
    <name evidence="1" type="ORF">DFR87_04060</name>
</gene>
<dbReference type="RefSeq" id="WP_054836509.1">
    <property type="nucleotide sequence ID" value="NZ_BBBA01000005.1"/>
</dbReference>
<dbReference type="OrthoDB" id="57238at2157"/>
<keyword evidence="2" id="KW-1185">Reference proteome</keyword>
<dbReference type="EMBL" id="CP029287">
    <property type="protein sequence ID" value="AWR99000.1"/>
    <property type="molecule type" value="Genomic_DNA"/>
</dbReference>
<name>A0A2U9ISH6_9CREN</name>
<evidence type="ECO:0000313" key="2">
    <source>
        <dbReference type="Proteomes" id="UP000247586"/>
    </source>
</evidence>
<proteinExistence type="predicted"/>
<reference evidence="2" key="3">
    <citation type="submission" date="2020-03" db="EMBL/GenBank/DDBJ databases">
        <title>Sequencing and Assembly of Multiple Reported Metal-Biooxidizing Members of the Extremely Thermoacidophilic Archaeal Family Sulfolobaceae.</title>
        <authorList>
            <person name="Counts J.A."/>
            <person name="Kelly R.M."/>
        </authorList>
    </citation>
    <scope>NUCLEOTIDE SEQUENCE [LARGE SCALE GENOMIC DNA]</scope>
    <source>
        <strain evidence="2">HO1-1</strain>
    </source>
</reference>
<accession>A0A2U9ISH6</accession>
<protein>
    <submittedName>
        <fullName evidence="1">Uncharacterized protein</fullName>
    </submittedName>
</protein>
<reference evidence="2" key="2">
    <citation type="submission" date="2020-03" db="EMBL/GenBank/DDBJ databases">
        <title>Complete Genome Sequences of Extremely Thermoacidophilic, Metal-Mobilizing Type-Strain Members of the Archaeal Family Sulfolobaceae: Acidianus brierleyi DSM-1651T, Acidianus sulfidivorans DSM-18786T, Metallosphaera hakonensis DSM-7519T, and Metallosphaera prunae DSM-10039T.</title>
        <authorList>
            <person name="Counts J.A."/>
            <person name="Kelly R.M."/>
        </authorList>
    </citation>
    <scope>NUCLEOTIDE SEQUENCE [LARGE SCALE GENOMIC DNA]</scope>
    <source>
        <strain evidence="2">HO1-1</strain>
    </source>
</reference>
<reference evidence="1 2" key="1">
    <citation type="submission" date="2018-05" db="EMBL/GenBank/DDBJ databases">
        <title>Complete Genome Sequences of Extremely Thermoacidophilic, Metal-Mobilizing Type-Strain Members of the Archaeal Family Sulfolobaceae: Acidianus brierleyi DSM-1651T, Acidianus sulfidivorans DSM-18786T, Metallosphaera hakonensis DSM-7519T, and Metallosphaera prunae DSM-10039T.</title>
        <authorList>
            <person name="Counts J.A."/>
            <person name="Kelly R.M."/>
        </authorList>
    </citation>
    <scope>NUCLEOTIDE SEQUENCE [LARGE SCALE GENOMIC DNA]</scope>
    <source>
        <strain evidence="1 2">HO1-1</strain>
    </source>
</reference>
<organism evidence="1 2">
    <name type="scientific">Metallosphaera hakonensis JCM 8857 = DSM 7519</name>
    <dbReference type="NCBI Taxonomy" id="1293036"/>
    <lineage>
        <taxon>Archaea</taxon>
        <taxon>Thermoproteota</taxon>
        <taxon>Thermoprotei</taxon>
        <taxon>Sulfolobales</taxon>
        <taxon>Sulfolobaceae</taxon>
        <taxon>Metallosphaera</taxon>
    </lineage>
</organism>